<dbReference type="Pfam" id="PF02310">
    <property type="entry name" value="B12-binding"/>
    <property type="match status" value="1"/>
</dbReference>
<dbReference type="EMBL" id="AP021876">
    <property type="protein sequence ID" value="BBO82128.1"/>
    <property type="molecule type" value="Genomic_DNA"/>
</dbReference>
<evidence type="ECO:0000313" key="6">
    <source>
        <dbReference type="Proteomes" id="UP000425960"/>
    </source>
</evidence>
<name>A0A5K7ZIR7_9BACT</name>
<dbReference type="InterPro" id="IPR050554">
    <property type="entry name" value="Met_Synthase/Corrinoid"/>
</dbReference>
<organism evidence="5 6">
    <name type="scientific">Desulfosarcina ovata subsp. sediminis</name>
    <dbReference type="NCBI Taxonomy" id="885957"/>
    <lineage>
        <taxon>Bacteria</taxon>
        <taxon>Pseudomonadati</taxon>
        <taxon>Thermodesulfobacteriota</taxon>
        <taxon>Desulfobacteria</taxon>
        <taxon>Desulfobacterales</taxon>
        <taxon>Desulfosarcinaceae</taxon>
        <taxon>Desulfosarcina</taxon>
    </lineage>
</organism>
<dbReference type="KEGG" id="dov:DSCO28_26940"/>
<reference evidence="5 6" key="1">
    <citation type="submission" date="2019-11" db="EMBL/GenBank/DDBJ databases">
        <title>Comparative genomics of hydrocarbon-degrading Desulfosarcina strains.</title>
        <authorList>
            <person name="Watanabe M."/>
            <person name="Kojima H."/>
            <person name="Fukui M."/>
        </authorList>
    </citation>
    <scope>NUCLEOTIDE SEQUENCE [LARGE SCALE GENOMIC DNA]</scope>
    <source>
        <strain evidence="5 6">28bB2T</strain>
    </source>
</reference>
<feature type="domain" description="B12-binding N-terminal" evidence="4">
    <location>
        <begin position="1"/>
        <end position="95"/>
    </location>
</feature>
<dbReference type="PANTHER" id="PTHR45833">
    <property type="entry name" value="METHIONINE SYNTHASE"/>
    <property type="match status" value="1"/>
</dbReference>
<dbReference type="SMART" id="SM01018">
    <property type="entry name" value="B12-binding_2"/>
    <property type="match status" value="1"/>
</dbReference>
<dbReference type="InterPro" id="IPR036594">
    <property type="entry name" value="Meth_synthase_dom"/>
</dbReference>
<evidence type="ECO:0000259" key="4">
    <source>
        <dbReference type="PROSITE" id="PS51337"/>
    </source>
</evidence>
<proteinExistence type="predicted"/>
<dbReference type="SUPFAM" id="SSF52242">
    <property type="entry name" value="Cobalamin (vitamin B12)-binding domain"/>
    <property type="match status" value="1"/>
</dbReference>
<dbReference type="GO" id="GO:0046872">
    <property type="term" value="F:metal ion binding"/>
    <property type="evidence" value="ECO:0007669"/>
    <property type="project" value="UniProtKB-KW"/>
</dbReference>
<evidence type="ECO:0000259" key="3">
    <source>
        <dbReference type="PROSITE" id="PS51332"/>
    </source>
</evidence>
<evidence type="ECO:0000256" key="2">
    <source>
        <dbReference type="ARBA" id="ARBA00023285"/>
    </source>
</evidence>
<dbReference type="GO" id="GO:0031419">
    <property type="term" value="F:cobalamin binding"/>
    <property type="evidence" value="ECO:0007669"/>
    <property type="project" value="InterPro"/>
</dbReference>
<dbReference type="PANTHER" id="PTHR45833:SF1">
    <property type="entry name" value="METHIONINE SYNTHASE"/>
    <property type="match status" value="1"/>
</dbReference>
<dbReference type="RefSeq" id="WP_155322665.1">
    <property type="nucleotide sequence ID" value="NZ_AP021876.1"/>
</dbReference>
<dbReference type="GO" id="GO:0046653">
    <property type="term" value="P:tetrahydrofolate metabolic process"/>
    <property type="evidence" value="ECO:0007669"/>
    <property type="project" value="TreeGrafter"/>
</dbReference>
<dbReference type="Pfam" id="PF02607">
    <property type="entry name" value="B12-binding_2"/>
    <property type="match status" value="1"/>
</dbReference>
<keyword evidence="1" id="KW-0479">Metal-binding</keyword>
<dbReference type="AlphaFoldDB" id="A0A5K7ZIR7"/>
<feature type="domain" description="B12-binding" evidence="3">
    <location>
        <begin position="96"/>
        <end position="221"/>
    </location>
</feature>
<dbReference type="PROSITE" id="PS51337">
    <property type="entry name" value="B12_BINDING_NTER"/>
    <property type="match status" value="1"/>
</dbReference>
<sequence length="221" mass="24003">MVDLKENQTLYQQLSQAVIDYDEALSEQLCKKVIDAGLDPVSAIKQGLTAGMAKVGEYYKAGRYFIPELLLCSDALYAGLDILKPHLNPQNKSQQAGKIIIGVVEGDIHDIGKNLLKAMFIASGWDVYDLGKDVSCQTFVEQTKAVQPDIVALSALMTTSMMVMPMVIESIRDLNPDIKVMVGGAPMSQDVARKFGADGYAPDIVAGVNEAERLMSSTIQE</sequence>
<gene>
    <name evidence="5" type="primary">mtbC_1</name>
    <name evidence="5" type="ORF">DSCO28_26940</name>
</gene>
<dbReference type="PROSITE" id="PS51332">
    <property type="entry name" value="B12_BINDING"/>
    <property type="match status" value="1"/>
</dbReference>
<dbReference type="GO" id="GO:0050667">
    <property type="term" value="P:homocysteine metabolic process"/>
    <property type="evidence" value="ECO:0007669"/>
    <property type="project" value="TreeGrafter"/>
</dbReference>
<dbReference type="Gene3D" id="1.10.1240.10">
    <property type="entry name" value="Methionine synthase domain"/>
    <property type="match status" value="1"/>
</dbReference>
<dbReference type="Proteomes" id="UP000425960">
    <property type="component" value="Chromosome"/>
</dbReference>
<evidence type="ECO:0000256" key="1">
    <source>
        <dbReference type="ARBA" id="ARBA00022723"/>
    </source>
</evidence>
<dbReference type="InterPro" id="IPR003759">
    <property type="entry name" value="Cbl-bd_cap"/>
</dbReference>
<dbReference type="CDD" id="cd02070">
    <property type="entry name" value="corrinoid_protein_B12-BD"/>
    <property type="match status" value="1"/>
</dbReference>
<dbReference type="SUPFAM" id="SSF47644">
    <property type="entry name" value="Methionine synthase domain"/>
    <property type="match status" value="1"/>
</dbReference>
<accession>A0A5K7ZIR7</accession>
<evidence type="ECO:0000313" key="5">
    <source>
        <dbReference type="EMBL" id="BBO82128.1"/>
    </source>
</evidence>
<dbReference type="GO" id="GO:0005829">
    <property type="term" value="C:cytosol"/>
    <property type="evidence" value="ECO:0007669"/>
    <property type="project" value="TreeGrafter"/>
</dbReference>
<dbReference type="GO" id="GO:0008705">
    <property type="term" value="F:methionine synthase activity"/>
    <property type="evidence" value="ECO:0007669"/>
    <property type="project" value="TreeGrafter"/>
</dbReference>
<dbReference type="InterPro" id="IPR006158">
    <property type="entry name" value="Cobalamin-bd"/>
</dbReference>
<dbReference type="InterPro" id="IPR036724">
    <property type="entry name" value="Cobalamin-bd_sf"/>
</dbReference>
<dbReference type="Gene3D" id="3.40.50.280">
    <property type="entry name" value="Cobalamin-binding domain"/>
    <property type="match status" value="1"/>
</dbReference>
<keyword evidence="2" id="KW-0170">Cobalt</keyword>
<protein>
    <submittedName>
        <fullName evidence="5">Dimethylamine corrinoid protein</fullName>
    </submittedName>
</protein>